<name>A0A401TPQ5_CHIPU</name>
<keyword evidence="3" id="KW-1185">Reference proteome</keyword>
<sequence>MRSSLTGRGGSKRCRGNGPVQLKASTSPEQAGPRPIPPLSPLAIGPTAGAPARYWMGAVGGAIGGETRDPIGWELVRTPLPHWPGRTSIRAAPPPQPISRTLSADGDRWR</sequence>
<reference evidence="2 3" key="1">
    <citation type="journal article" date="2018" name="Nat. Ecol. Evol.">
        <title>Shark genomes provide insights into elasmobranch evolution and the origin of vertebrates.</title>
        <authorList>
            <person name="Hara Y"/>
            <person name="Yamaguchi K"/>
            <person name="Onimaru K"/>
            <person name="Kadota M"/>
            <person name="Koyanagi M"/>
            <person name="Keeley SD"/>
            <person name="Tatsumi K"/>
            <person name="Tanaka K"/>
            <person name="Motone F"/>
            <person name="Kageyama Y"/>
            <person name="Nozu R"/>
            <person name="Adachi N"/>
            <person name="Nishimura O"/>
            <person name="Nakagawa R"/>
            <person name="Tanegashima C"/>
            <person name="Kiyatake I"/>
            <person name="Matsumoto R"/>
            <person name="Murakumo K"/>
            <person name="Nishida K"/>
            <person name="Terakita A"/>
            <person name="Kuratani S"/>
            <person name="Sato K"/>
            <person name="Hyodo S Kuraku.S."/>
        </authorList>
    </citation>
    <scope>NUCLEOTIDE SEQUENCE [LARGE SCALE GENOMIC DNA]</scope>
</reference>
<dbReference type="EMBL" id="BEZZ01132132">
    <property type="protein sequence ID" value="GCC44624.1"/>
    <property type="molecule type" value="Genomic_DNA"/>
</dbReference>
<evidence type="ECO:0000256" key="1">
    <source>
        <dbReference type="SAM" id="MobiDB-lite"/>
    </source>
</evidence>
<dbReference type="AlphaFoldDB" id="A0A401TPQ5"/>
<dbReference type="Proteomes" id="UP000287033">
    <property type="component" value="Unassembled WGS sequence"/>
</dbReference>
<organism evidence="2 3">
    <name type="scientific">Chiloscyllium punctatum</name>
    <name type="common">Brownbanded bambooshark</name>
    <name type="synonym">Hemiscyllium punctatum</name>
    <dbReference type="NCBI Taxonomy" id="137246"/>
    <lineage>
        <taxon>Eukaryota</taxon>
        <taxon>Metazoa</taxon>
        <taxon>Chordata</taxon>
        <taxon>Craniata</taxon>
        <taxon>Vertebrata</taxon>
        <taxon>Chondrichthyes</taxon>
        <taxon>Elasmobranchii</taxon>
        <taxon>Galeomorphii</taxon>
        <taxon>Galeoidea</taxon>
        <taxon>Orectolobiformes</taxon>
        <taxon>Hemiscylliidae</taxon>
        <taxon>Chiloscyllium</taxon>
    </lineage>
</organism>
<feature type="region of interest" description="Disordered" evidence="1">
    <location>
        <begin position="84"/>
        <end position="110"/>
    </location>
</feature>
<evidence type="ECO:0000313" key="3">
    <source>
        <dbReference type="Proteomes" id="UP000287033"/>
    </source>
</evidence>
<gene>
    <name evidence="2" type="ORF">chiPu_0028474</name>
</gene>
<accession>A0A401TPQ5</accession>
<proteinExistence type="predicted"/>
<feature type="region of interest" description="Disordered" evidence="1">
    <location>
        <begin position="1"/>
        <end position="44"/>
    </location>
</feature>
<comment type="caution">
    <text evidence="2">The sequence shown here is derived from an EMBL/GenBank/DDBJ whole genome shotgun (WGS) entry which is preliminary data.</text>
</comment>
<evidence type="ECO:0000313" key="2">
    <source>
        <dbReference type="EMBL" id="GCC44624.1"/>
    </source>
</evidence>
<protein>
    <submittedName>
        <fullName evidence="2">Uncharacterized protein</fullName>
    </submittedName>
</protein>